<gene>
    <name evidence="3" type="ORF">PSTT_06539</name>
</gene>
<name>A0A2S4VK05_9BASI</name>
<feature type="region of interest" description="Disordered" evidence="1">
    <location>
        <begin position="213"/>
        <end position="250"/>
    </location>
</feature>
<evidence type="ECO:0000256" key="2">
    <source>
        <dbReference type="SAM" id="SignalP"/>
    </source>
</evidence>
<feature type="signal peptide" evidence="2">
    <location>
        <begin position="1"/>
        <end position="22"/>
    </location>
</feature>
<protein>
    <submittedName>
        <fullName evidence="3">Uncharacterized protein</fullName>
    </submittedName>
</protein>
<dbReference type="EMBL" id="PKSL01000051">
    <property type="protein sequence ID" value="POW09873.1"/>
    <property type="molecule type" value="Genomic_DNA"/>
</dbReference>
<proteinExistence type="predicted"/>
<dbReference type="Proteomes" id="UP000239156">
    <property type="component" value="Unassembled WGS sequence"/>
</dbReference>
<keyword evidence="4" id="KW-1185">Reference proteome</keyword>
<evidence type="ECO:0000256" key="1">
    <source>
        <dbReference type="SAM" id="MobiDB-lite"/>
    </source>
</evidence>
<feature type="region of interest" description="Disordered" evidence="1">
    <location>
        <begin position="73"/>
        <end position="108"/>
    </location>
</feature>
<accession>A0A2S4VK05</accession>
<evidence type="ECO:0000313" key="3">
    <source>
        <dbReference type="EMBL" id="POW09873.1"/>
    </source>
</evidence>
<comment type="caution">
    <text evidence="3">The sequence shown here is derived from an EMBL/GenBank/DDBJ whole genome shotgun (WGS) entry which is preliminary data.</text>
</comment>
<reference evidence="3" key="1">
    <citation type="submission" date="2017-12" db="EMBL/GenBank/DDBJ databases">
        <title>Gene loss provides genomic basis for host adaptation in cereal stripe rust fungi.</title>
        <authorList>
            <person name="Xia C."/>
        </authorList>
    </citation>
    <scope>NUCLEOTIDE SEQUENCE [LARGE SCALE GENOMIC DNA]</scope>
    <source>
        <strain evidence="3">93-210</strain>
    </source>
</reference>
<keyword evidence="2" id="KW-0732">Signal</keyword>
<feature type="chain" id="PRO_5015623335" evidence="2">
    <location>
        <begin position="23"/>
        <end position="250"/>
    </location>
</feature>
<evidence type="ECO:0000313" key="4">
    <source>
        <dbReference type="Proteomes" id="UP000239156"/>
    </source>
</evidence>
<organism evidence="3 4">
    <name type="scientific">Puccinia striiformis</name>
    <dbReference type="NCBI Taxonomy" id="27350"/>
    <lineage>
        <taxon>Eukaryota</taxon>
        <taxon>Fungi</taxon>
        <taxon>Dikarya</taxon>
        <taxon>Basidiomycota</taxon>
        <taxon>Pucciniomycotina</taxon>
        <taxon>Pucciniomycetes</taxon>
        <taxon>Pucciniales</taxon>
        <taxon>Pucciniaceae</taxon>
        <taxon>Puccinia</taxon>
    </lineage>
</organism>
<dbReference type="VEuPathDB" id="FungiDB:PSTT_06539"/>
<dbReference type="AlphaFoldDB" id="A0A2S4VK05"/>
<dbReference type="VEuPathDB" id="FungiDB:PSHT_06235"/>
<sequence>MHSCNPWQFYTFILILIKVVHGMLNCKPDHKHGMCSRAATAAEHADTGNDVIQKLSFSPSGYNVSKNSGCKWVGSTRERPETRQVGGRVRAASDPKKPKPTRPGKTQPLIGFGVQELITERDQWELEFDRGPGESTEGELSAEFFISKRLNRRRCQKFLVGKRRGEKSPSLLQLCLVSGPQQIQINKACAAKKPGSSRARPKPEHPIVGFGFGQTFVRSDPTRPNPTQPGMYLGLGLGTVFRPEPNPFTP</sequence>